<evidence type="ECO:0000256" key="1">
    <source>
        <dbReference type="SAM" id="Phobius"/>
    </source>
</evidence>
<keyword evidence="1" id="KW-1133">Transmembrane helix</keyword>
<feature type="transmembrane region" description="Helical" evidence="1">
    <location>
        <begin position="65"/>
        <end position="86"/>
    </location>
</feature>
<protein>
    <submittedName>
        <fullName evidence="2">Uncharacterized protein</fullName>
    </submittedName>
</protein>
<evidence type="ECO:0000313" key="3">
    <source>
        <dbReference type="Proteomes" id="UP001597283"/>
    </source>
</evidence>
<keyword evidence="1" id="KW-0472">Membrane</keyword>
<organism evidence="2 3">
    <name type="scientific">Sphingomonas floccifaciens</name>
    <dbReference type="NCBI Taxonomy" id="1844115"/>
    <lineage>
        <taxon>Bacteria</taxon>
        <taxon>Pseudomonadati</taxon>
        <taxon>Pseudomonadota</taxon>
        <taxon>Alphaproteobacteria</taxon>
        <taxon>Sphingomonadales</taxon>
        <taxon>Sphingomonadaceae</taxon>
        <taxon>Sphingomonas</taxon>
    </lineage>
</organism>
<gene>
    <name evidence="2" type="ORF">ACFSC3_09320</name>
</gene>
<evidence type="ECO:0000313" key="2">
    <source>
        <dbReference type="EMBL" id="MFD1787773.1"/>
    </source>
</evidence>
<keyword evidence="3" id="KW-1185">Reference proteome</keyword>
<dbReference type="Proteomes" id="UP001597283">
    <property type="component" value="Unassembled WGS sequence"/>
</dbReference>
<name>A0ABW4NC80_9SPHN</name>
<accession>A0ABW4NC80</accession>
<keyword evidence="1" id="KW-0812">Transmembrane</keyword>
<comment type="caution">
    <text evidence="2">The sequence shown here is derived from an EMBL/GenBank/DDBJ whole genome shotgun (WGS) entry which is preliminary data.</text>
</comment>
<dbReference type="EMBL" id="JBHUFC010000003">
    <property type="protein sequence ID" value="MFD1787773.1"/>
    <property type="molecule type" value="Genomic_DNA"/>
</dbReference>
<sequence length="249" mass="25761">MVTLPIHQPLTLSLTLSLGLAAATCVAGIFLILPATVLEDWTAASGVSAILPASDLPLGYSVRTALAMVAGVGAGVIMWLAAYLAFGEEGQVTLARRTADPAPPSTVDSDAPVPLLRRADAHPDAPARAPLSATRELGAPFLEVRDSGPIERALPLDLDAPLSAYDPAAIPTQPAAPVPVVPALQPRRSAPASVEGARIAAVELPRTDATIHALLDRLERGAGARRSEPSVRATSVAGTLDELRKLARR</sequence>
<dbReference type="RefSeq" id="WP_380940137.1">
    <property type="nucleotide sequence ID" value="NZ_JBHUFC010000003.1"/>
</dbReference>
<feature type="transmembrane region" description="Helical" evidence="1">
    <location>
        <begin position="12"/>
        <end position="33"/>
    </location>
</feature>
<proteinExistence type="predicted"/>
<reference evidence="3" key="1">
    <citation type="journal article" date="2019" name="Int. J. Syst. Evol. Microbiol.">
        <title>The Global Catalogue of Microorganisms (GCM) 10K type strain sequencing project: providing services to taxonomists for standard genome sequencing and annotation.</title>
        <authorList>
            <consortium name="The Broad Institute Genomics Platform"/>
            <consortium name="The Broad Institute Genome Sequencing Center for Infectious Disease"/>
            <person name="Wu L."/>
            <person name="Ma J."/>
        </authorList>
    </citation>
    <scope>NUCLEOTIDE SEQUENCE [LARGE SCALE GENOMIC DNA]</scope>
    <source>
        <strain evidence="3">Q85</strain>
    </source>
</reference>